<protein>
    <submittedName>
        <fullName evidence="1">Late competence development protein ComFB</fullName>
    </submittedName>
</protein>
<reference evidence="1 2" key="1">
    <citation type="submission" date="2016-10" db="EMBL/GenBank/DDBJ databases">
        <authorList>
            <person name="de Groot N.N."/>
        </authorList>
    </citation>
    <scope>NUCLEOTIDE SEQUENCE [LARGE SCALE GENOMIC DNA]</scope>
    <source>
        <strain evidence="1 2">CGMCC 1.7059</strain>
    </source>
</reference>
<name>A0A1H3DYL1_9GAMM</name>
<dbReference type="OrthoDB" id="5895647at2"/>
<dbReference type="InterPro" id="IPR019657">
    <property type="entry name" value="ComFB"/>
</dbReference>
<proteinExistence type="predicted"/>
<dbReference type="Proteomes" id="UP000199675">
    <property type="component" value="Unassembled WGS sequence"/>
</dbReference>
<dbReference type="EMBL" id="FNNE01000014">
    <property type="protein sequence ID" value="SDX70754.1"/>
    <property type="molecule type" value="Genomic_DNA"/>
</dbReference>
<evidence type="ECO:0000313" key="2">
    <source>
        <dbReference type="Proteomes" id="UP000199675"/>
    </source>
</evidence>
<keyword evidence="2" id="KW-1185">Reference proteome</keyword>
<dbReference type="Pfam" id="PF10719">
    <property type="entry name" value="ComFB"/>
    <property type="match status" value="1"/>
</dbReference>
<sequence>MSLLNAIDNYYERLVAEAVEASRTEGDAEDFLADVMCVALNRLPSRYYRFAIDMSFYLADQELEEMKEKARVAVAEARAFVGSHSRE</sequence>
<organism evidence="1 2">
    <name type="scientific">Marinobacter mobilis</name>
    <dbReference type="NCBI Taxonomy" id="488533"/>
    <lineage>
        <taxon>Bacteria</taxon>
        <taxon>Pseudomonadati</taxon>
        <taxon>Pseudomonadota</taxon>
        <taxon>Gammaproteobacteria</taxon>
        <taxon>Pseudomonadales</taxon>
        <taxon>Marinobacteraceae</taxon>
        <taxon>Marinobacter</taxon>
    </lineage>
</organism>
<dbReference type="RefSeq" id="WP_091817593.1">
    <property type="nucleotide sequence ID" value="NZ_FNNE01000014.1"/>
</dbReference>
<evidence type="ECO:0000313" key="1">
    <source>
        <dbReference type="EMBL" id="SDX70754.1"/>
    </source>
</evidence>
<dbReference type="STRING" id="488533.SAMN04487960_11427"/>
<dbReference type="AlphaFoldDB" id="A0A1H3DYL1"/>
<accession>A0A1H3DYL1</accession>
<gene>
    <name evidence="1" type="ORF">SAMN04487960_11427</name>
</gene>